<protein>
    <submittedName>
        <fullName evidence="2">Cell wall protein</fullName>
    </submittedName>
</protein>
<feature type="region of interest" description="Disordered" evidence="1">
    <location>
        <begin position="125"/>
        <end position="180"/>
    </location>
</feature>
<evidence type="ECO:0000256" key="1">
    <source>
        <dbReference type="SAM" id="MobiDB-lite"/>
    </source>
</evidence>
<sequence length="180" mass="19585">MIQRELQLALAPLQKSTGRLERGVESLGEIRRVTGQLKPLLGQQGRMVALQHAQAVEAPARKVKAPAAKAPVAAPPAKKRGRPARSTGAQACAVIGCKRPARSKGYCSAHYQKLRLLVRTNRRPADWKDDAAPQSAREVKLPRGRAAARERTPEPAKPREAPKPKAWVRKKGSPGMVSLH</sequence>
<gene>
    <name evidence="2" type="ORF">SYV04_33665</name>
</gene>
<comment type="caution">
    <text evidence="2">The sequence shown here is derived from an EMBL/GenBank/DDBJ whole genome shotgun (WGS) entry which is preliminary data.</text>
</comment>
<organism evidence="2 3">
    <name type="scientific">Hyalangium rubrum</name>
    <dbReference type="NCBI Taxonomy" id="3103134"/>
    <lineage>
        <taxon>Bacteria</taxon>
        <taxon>Pseudomonadati</taxon>
        <taxon>Myxococcota</taxon>
        <taxon>Myxococcia</taxon>
        <taxon>Myxococcales</taxon>
        <taxon>Cystobacterineae</taxon>
        <taxon>Archangiaceae</taxon>
        <taxon>Hyalangium</taxon>
    </lineage>
</organism>
<dbReference type="RefSeq" id="WP_321550098.1">
    <property type="nucleotide sequence ID" value="NZ_JAXIVS010000014.1"/>
</dbReference>
<accession>A0ABU5HF10</accession>
<reference evidence="2 3" key="1">
    <citation type="submission" date="2023-12" db="EMBL/GenBank/DDBJ databases">
        <title>the genome sequence of Hyalangium sp. s54d21.</title>
        <authorList>
            <person name="Zhang X."/>
        </authorList>
    </citation>
    <scope>NUCLEOTIDE SEQUENCE [LARGE SCALE GENOMIC DNA]</scope>
    <source>
        <strain evidence="3">s54d21</strain>
    </source>
</reference>
<feature type="compositionally biased region" description="Basic and acidic residues" evidence="1">
    <location>
        <begin position="125"/>
        <end position="163"/>
    </location>
</feature>
<evidence type="ECO:0000313" key="3">
    <source>
        <dbReference type="Proteomes" id="UP001291309"/>
    </source>
</evidence>
<dbReference type="EMBL" id="JAXIVS010000014">
    <property type="protein sequence ID" value="MDY7231388.1"/>
    <property type="molecule type" value="Genomic_DNA"/>
</dbReference>
<keyword evidence="3" id="KW-1185">Reference proteome</keyword>
<proteinExistence type="predicted"/>
<dbReference type="Proteomes" id="UP001291309">
    <property type="component" value="Unassembled WGS sequence"/>
</dbReference>
<feature type="region of interest" description="Disordered" evidence="1">
    <location>
        <begin position="67"/>
        <end position="90"/>
    </location>
</feature>
<name>A0ABU5HF10_9BACT</name>
<feature type="compositionally biased region" description="Low complexity" evidence="1">
    <location>
        <begin position="67"/>
        <end position="76"/>
    </location>
</feature>
<evidence type="ECO:0000313" key="2">
    <source>
        <dbReference type="EMBL" id="MDY7231388.1"/>
    </source>
</evidence>